<dbReference type="Gene3D" id="3.30.40.80">
    <property type="entry name" value="Effector protein NleG"/>
    <property type="match status" value="1"/>
</dbReference>
<accession>A0A765T7R4</accession>
<dbReference type="InterPro" id="IPR038436">
    <property type="entry name" value="Effector_NleG_sf"/>
</dbReference>
<reference evidence="1" key="1">
    <citation type="journal article" date="2018" name="Genome Biol.">
        <title>SKESA: strategic k-mer extension for scrupulous assemblies.</title>
        <authorList>
            <person name="Souvorov A."/>
            <person name="Agarwala R."/>
            <person name="Lipman D.J."/>
        </authorList>
    </citation>
    <scope>NUCLEOTIDE SEQUENCE [LARGE SCALE GENOMIC DNA]</scope>
    <source>
        <strain evidence="1">1839</strain>
    </source>
</reference>
<gene>
    <name evidence="1" type="ORF">GGB84_003299</name>
</gene>
<proteinExistence type="predicted"/>
<evidence type="ECO:0000313" key="1">
    <source>
        <dbReference type="EMBL" id="HAG5771591.1"/>
    </source>
</evidence>
<name>A0A765T7R4_ECOLX</name>
<protein>
    <submittedName>
        <fullName evidence="1">DUF1076 domain-containing protein</fullName>
    </submittedName>
</protein>
<organism evidence="1">
    <name type="scientific">Escherichia coli</name>
    <dbReference type="NCBI Taxonomy" id="562"/>
    <lineage>
        <taxon>Bacteria</taxon>
        <taxon>Pseudomonadati</taxon>
        <taxon>Pseudomonadota</taxon>
        <taxon>Gammaproteobacteria</taxon>
        <taxon>Enterobacterales</taxon>
        <taxon>Enterobacteriaceae</taxon>
        <taxon>Escherichia</taxon>
    </lineage>
</organism>
<dbReference type="AlphaFoldDB" id="A0A765T7R4"/>
<dbReference type="GO" id="GO:0004842">
    <property type="term" value="F:ubiquitin-protein transferase activity"/>
    <property type="evidence" value="ECO:0007669"/>
    <property type="project" value="InterPro"/>
</dbReference>
<dbReference type="InterPro" id="IPR010489">
    <property type="entry name" value="Effector_NleG"/>
</dbReference>
<dbReference type="GO" id="GO:0044403">
    <property type="term" value="P:biological process involved in symbiotic interaction"/>
    <property type="evidence" value="ECO:0007669"/>
    <property type="project" value="InterPro"/>
</dbReference>
<comment type="caution">
    <text evidence="1">The sequence shown here is derived from an EMBL/GenBank/DDBJ whole genome shotgun (WGS) entry which is preliminary data.</text>
</comment>
<dbReference type="EMBL" id="DAAYTU010000020">
    <property type="protein sequence ID" value="HAG5771591.1"/>
    <property type="molecule type" value="Genomic_DNA"/>
</dbReference>
<sequence>MPINLTSYLNSAGLLETVPEDVLFNIREQSSAGGAQIQLGNVMVSIQPISTGDYFTGRVSREGLSEGAFYTALSNVEYLELELNDGLSSREVEMLERLSTIFINKSGSLLDKIEECSFDVMHAALRGTEESRTCPVTLCEPETGVFMKNALSSDVCSLYEKEALVQLVKTASPHPLSRENIDASMIVSRESCYFDNQSGNFKCVNGNVTYL</sequence>
<dbReference type="Pfam" id="PF06416">
    <property type="entry name" value="T3SS_NleG"/>
    <property type="match status" value="1"/>
</dbReference>
<reference evidence="1" key="2">
    <citation type="submission" date="2020-02" db="EMBL/GenBank/DDBJ databases">
        <authorList>
            <consortium name="NCBI Pathogen Detection Project"/>
        </authorList>
    </citation>
    <scope>NUCLEOTIDE SEQUENCE</scope>
    <source>
        <strain evidence="1">1839</strain>
    </source>
</reference>